<protein>
    <submittedName>
        <fullName evidence="3">Lipoprotein</fullName>
    </submittedName>
</protein>
<dbReference type="InterPro" id="IPR022742">
    <property type="entry name" value="Hydrolase_4"/>
</dbReference>
<evidence type="ECO:0000313" key="4">
    <source>
        <dbReference type="Proteomes" id="UP001157353"/>
    </source>
</evidence>
<feature type="chain" id="PRO_5047046481" evidence="1">
    <location>
        <begin position="25"/>
        <end position="387"/>
    </location>
</feature>
<dbReference type="SUPFAM" id="SSF53474">
    <property type="entry name" value="alpha/beta-Hydrolases"/>
    <property type="match status" value="1"/>
</dbReference>
<proteinExistence type="predicted"/>
<keyword evidence="1" id="KW-0732">Signal</keyword>
<dbReference type="EMBL" id="BSPQ01000002">
    <property type="protein sequence ID" value="GLS90345.1"/>
    <property type="molecule type" value="Genomic_DNA"/>
</dbReference>
<organism evidence="3 4">
    <name type="scientific">Psychromonas marina</name>
    <dbReference type="NCBI Taxonomy" id="88364"/>
    <lineage>
        <taxon>Bacteria</taxon>
        <taxon>Pseudomonadati</taxon>
        <taxon>Pseudomonadota</taxon>
        <taxon>Gammaproteobacteria</taxon>
        <taxon>Alteromonadales</taxon>
        <taxon>Psychromonadaceae</taxon>
        <taxon>Psychromonas</taxon>
    </lineage>
</organism>
<name>A0ABQ6DZH4_9GAMM</name>
<dbReference type="Proteomes" id="UP001157353">
    <property type="component" value="Unassembled WGS sequence"/>
</dbReference>
<dbReference type="PROSITE" id="PS51257">
    <property type="entry name" value="PROKAR_LIPOPROTEIN"/>
    <property type="match status" value="1"/>
</dbReference>
<dbReference type="RefSeq" id="WP_284203461.1">
    <property type="nucleotide sequence ID" value="NZ_BSPQ01000002.1"/>
</dbReference>
<dbReference type="InterPro" id="IPR029058">
    <property type="entry name" value="AB_hydrolase_fold"/>
</dbReference>
<reference evidence="4" key="1">
    <citation type="journal article" date="2019" name="Int. J. Syst. Evol. Microbiol.">
        <title>The Global Catalogue of Microorganisms (GCM) 10K type strain sequencing project: providing services to taxonomists for standard genome sequencing and annotation.</title>
        <authorList>
            <consortium name="The Broad Institute Genomics Platform"/>
            <consortium name="The Broad Institute Genome Sequencing Center for Infectious Disease"/>
            <person name="Wu L."/>
            <person name="Ma J."/>
        </authorList>
    </citation>
    <scope>NUCLEOTIDE SEQUENCE [LARGE SCALE GENOMIC DNA]</scope>
    <source>
        <strain evidence="4">NBRC 103166</strain>
    </source>
</reference>
<feature type="domain" description="Serine aminopeptidase S33" evidence="2">
    <location>
        <begin position="86"/>
        <end position="205"/>
    </location>
</feature>
<keyword evidence="4" id="KW-1185">Reference proteome</keyword>
<evidence type="ECO:0000256" key="1">
    <source>
        <dbReference type="SAM" id="SignalP"/>
    </source>
</evidence>
<dbReference type="Gene3D" id="3.40.50.1820">
    <property type="entry name" value="alpha/beta hydrolase"/>
    <property type="match status" value="1"/>
</dbReference>
<sequence length="387" mass="43574">MTSSFYRMTFIASFALLIACSQSTTDPNYQASESLPSYSQDNFQQYIDETKLWLSQHRVFKTDDIEKELQANIPFELIPENPNGDAVLLVHGLGDSPYSFIDVARHLVSQGYLVRTVLLPGHGSKVGDLMLPTLEDWQNVVSHHIALLKPQSNKLWLGGYSTGANLVTSEALNDDEIEGLLLFSPAFKPGRAAVKWARAASYVMTWADQDPETNYIRYNSLPMNGAAVYYDTAKIVQNDLEDATYNKPVFMMISEGDSIIDSKFPTSVFQKKFTNKNNKLIWQGELDLSISKTTIFSMDRPDLGIVNGSHMGLMFSPNNIEYGTEATIIICNNGQTKEQENACEQGADIWFSSYGMIEEGKIFARLTYNPYFEQSMEKLDTVMKNER</sequence>
<gene>
    <name evidence="3" type="ORF">GCM10007916_14120</name>
</gene>
<dbReference type="Pfam" id="PF12146">
    <property type="entry name" value="Hydrolase_4"/>
    <property type="match status" value="1"/>
</dbReference>
<feature type="signal peptide" evidence="1">
    <location>
        <begin position="1"/>
        <end position="24"/>
    </location>
</feature>
<accession>A0ABQ6DZH4</accession>
<comment type="caution">
    <text evidence="3">The sequence shown here is derived from an EMBL/GenBank/DDBJ whole genome shotgun (WGS) entry which is preliminary data.</text>
</comment>
<evidence type="ECO:0000313" key="3">
    <source>
        <dbReference type="EMBL" id="GLS90345.1"/>
    </source>
</evidence>
<evidence type="ECO:0000259" key="2">
    <source>
        <dbReference type="Pfam" id="PF12146"/>
    </source>
</evidence>
<keyword evidence="3" id="KW-0449">Lipoprotein</keyword>